<dbReference type="SUPFAM" id="SSF52058">
    <property type="entry name" value="L domain-like"/>
    <property type="match status" value="3"/>
</dbReference>
<proteinExistence type="predicted"/>
<comment type="caution">
    <text evidence="6">The sequence shown here is derived from an EMBL/GenBank/DDBJ whole genome shotgun (WGS) entry which is preliminary data.</text>
</comment>
<keyword evidence="2 4" id="KW-0732">Signal</keyword>
<protein>
    <recommendedName>
        <fullName evidence="5">Secretion system C-terminal sorting domain-containing protein</fullName>
    </recommendedName>
</protein>
<evidence type="ECO:0000313" key="6">
    <source>
        <dbReference type="EMBL" id="PSG88594.1"/>
    </source>
</evidence>
<name>A0A2T1N9P5_9FLAO</name>
<dbReference type="RefSeq" id="WP_106463734.1">
    <property type="nucleotide sequence ID" value="NZ_PXOQ01000009.1"/>
</dbReference>
<dbReference type="InterPro" id="IPR001611">
    <property type="entry name" value="Leu-rich_rpt"/>
</dbReference>
<dbReference type="EMBL" id="PXOQ01000009">
    <property type="protein sequence ID" value="PSG88594.1"/>
    <property type="molecule type" value="Genomic_DNA"/>
</dbReference>
<dbReference type="OrthoDB" id="3179827at2"/>
<dbReference type="AlphaFoldDB" id="A0A2T1N9P5"/>
<evidence type="ECO:0000256" key="2">
    <source>
        <dbReference type="ARBA" id="ARBA00022729"/>
    </source>
</evidence>
<keyword evidence="1" id="KW-0433">Leucine-rich repeat</keyword>
<sequence length="1277" mass="140262">MKTNFTLLIILAFSLNVTAQFSETFESYPTGNMTNQNPSLWNTYFGDYSAATSINVNNAFSFQGSQSGLIDTNRDAILNLGNKASGKWSLTFQMYVPTNKSAYFNIQSTLNANGGSGQMGTSFINGGFNFNQNNLNPGIGNIADTGITFNFPHDAWFTVELYFNVDNKSHQLKINNTVVNTIVTPFNNDNTVLGGIDFYGGSPESQFYIDNLNYVEVFNPDSTIVTDLNFEQTLIDLNIDSNGLTGDVLESDILATTSINASNRNITDLRGLEAFTNLTTLNLQNNNITEIDVSNKTSLTDLRISNNPLTNGIDVSILPNLEILFADGIGINNLDVTNNSNLEFLFARDNQLNVIDLSNNPNLRFLFLGNNDIALIDLSNNILLERISLYQNRITTFDATPFSNLFLLDLQDTDAGFNLTSVNVTGLTALDILFVGQNLSLTSLDVSTNTALRRLGINDTGISTIDISNALLLEDFYAGIAQLSGNLDLSGFPNLRVVDLFQNDFTSVNVANGNNANLVNLYTGDNPNLSCITVDDINIAYANEANNNWLKGPNQSYQTNCSMSPGSVFVPDDNLEQELINLGIDQSGVLDDTILITEALGTYFLDLNSLNISDPTGLEEFVNLRGLNISSNNLSVINVSTMNELDYLDVSNNNLNTLNINNNLLLKVLYVGDNNLTGINIGPLNLREFGCDANNIVSLNLTNSVDLERLYATNNQLNGLDLSVNTNLQYLFINQNPNIGPLDLNSQTMLIELGASNIGDSTFNLSQNPNLEILQLSDNVITGINLSNNLALREIDLNNNDISGPMDFSNHNALEVVLFEGNNLSQLNLRNGNTNSITNYDTRNNPSLTCIEVDDVAFANANFTLKDAGQNFSSDCLFQDLVFIPDANFEQALIDLNIDTNGLNGNIFRSQAEAVTTLNVDNNNISSLTGIEAFINIDDLRFANNNISSVDLSTLSLLQLLSCSGNQLTGLDLSNNPNFTQLYGDNNQISTISFNNEGIITNFNLRNNPINTLNLSGYTSLTQIDVAFSDITNLNFANTLQVQDIFIDGLNLNVLNLSNNTNLIALNASDLLNLNTFILPTSAPNFVFLRANNSGIPNFNIGTYTALDFVELADNNLTELDASLNINLNTFRVRNNNLLALNLNNSNNTALINLELRDNPNLTCVQVDNVTQANSNVTNGIWFKDATTTFSTNCSLNVSEVVFEDQVTIYPNPFENLVHIKTKENIKNITVSDLNGKIVYRTNETLETINLDQLQGGLYILTIQFEKYQLIKKLIKN</sequence>
<gene>
    <name evidence="6" type="ORF">C7H52_09890</name>
</gene>
<evidence type="ECO:0000256" key="1">
    <source>
        <dbReference type="ARBA" id="ARBA00022614"/>
    </source>
</evidence>
<dbReference type="NCBIfam" id="TIGR04183">
    <property type="entry name" value="Por_Secre_tail"/>
    <property type="match status" value="1"/>
</dbReference>
<reference evidence="6 7" key="1">
    <citation type="submission" date="2018-03" db="EMBL/GenBank/DDBJ databases">
        <title>Mesoflavibacter sp. HG37 and Mesoflavibacter sp. HG96 sp.nov., two marine bacteria isolated from seawater of Western Pacific Ocean.</title>
        <authorList>
            <person name="Cheng H."/>
            <person name="Wu Y.-H."/>
            <person name="Guo L.-L."/>
            <person name="Xu X.-W."/>
        </authorList>
    </citation>
    <scope>NUCLEOTIDE SEQUENCE [LARGE SCALE GENOMIC DNA]</scope>
    <source>
        <strain evidence="6 7">KCTC 32269</strain>
    </source>
</reference>
<keyword evidence="3" id="KW-0677">Repeat</keyword>
<dbReference type="PANTHER" id="PTHR47566:SF1">
    <property type="entry name" value="PROTEIN NUD1"/>
    <property type="match status" value="1"/>
</dbReference>
<dbReference type="Pfam" id="PF18962">
    <property type="entry name" value="Por_Secre_tail"/>
    <property type="match status" value="1"/>
</dbReference>
<evidence type="ECO:0000256" key="3">
    <source>
        <dbReference type="ARBA" id="ARBA00022737"/>
    </source>
</evidence>
<dbReference type="Proteomes" id="UP000238426">
    <property type="component" value="Unassembled WGS sequence"/>
</dbReference>
<feature type="chain" id="PRO_5015456700" description="Secretion system C-terminal sorting domain-containing protein" evidence="4">
    <location>
        <begin position="20"/>
        <end position="1277"/>
    </location>
</feature>
<dbReference type="InterPro" id="IPR052574">
    <property type="entry name" value="CDIRP"/>
</dbReference>
<dbReference type="PANTHER" id="PTHR47566">
    <property type="match status" value="1"/>
</dbReference>
<evidence type="ECO:0000313" key="7">
    <source>
        <dbReference type="Proteomes" id="UP000238426"/>
    </source>
</evidence>
<keyword evidence="7" id="KW-1185">Reference proteome</keyword>
<dbReference type="PROSITE" id="PS51450">
    <property type="entry name" value="LRR"/>
    <property type="match status" value="3"/>
</dbReference>
<dbReference type="InterPro" id="IPR026444">
    <property type="entry name" value="Secre_tail"/>
</dbReference>
<evidence type="ECO:0000256" key="4">
    <source>
        <dbReference type="SAM" id="SignalP"/>
    </source>
</evidence>
<dbReference type="InterPro" id="IPR032675">
    <property type="entry name" value="LRR_dom_sf"/>
</dbReference>
<evidence type="ECO:0000259" key="5">
    <source>
        <dbReference type="Pfam" id="PF18962"/>
    </source>
</evidence>
<feature type="domain" description="Secretion system C-terminal sorting" evidence="5">
    <location>
        <begin position="1209"/>
        <end position="1275"/>
    </location>
</feature>
<dbReference type="GO" id="GO:0035591">
    <property type="term" value="F:signaling adaptor activity"/>
    <property type="evidence" value="ECO:0007669"/>
    <property type="project" value="TreeGrafter"/>
</dbReference>
<feature type="signal peptide" evidence="4">
    <location>
        <begin position="1"/>
        <end position="19"/>
    </location>
</feature>
<dbReference type="Gene3D" id="3.80.10.10">
    <property type="entry name" value="Ribonuclease Inhibitor"/>
    <property type="match status" value="3"/>
</dbReference>
<accession>A0A2T1N9P5</accession>
<organism evidence="6 7">
    <name type="scientific">Aurantibacter aestuarii</name>
    <dbReference type="NCBI Taxonomy" id="1266046"/>
    <lineage>
        <taxon>Bacteria</taxon>
        <taxon>Pseudomonadati</taxon>
        <taxon>Bacteroidota</taxon>
        <taxon>Flavobacteriia</taxon>
        <taxon>Flavobacteriales</taxon>
        <taxon>Flavobacteriaceae</taxon>
        <taxon>Aurantibacter</taxon>
    </lineage>
</organism>